<proteinExistence type="inferred from homology"/>
<dbReference type="PANTHER" id="PTHR31413">
    <property type="entry name" value="AFP HOMOLOG 2"/>
    <property type="match status" value="1"/>
</dbReference>
<dbReference type="GO" id="GO:0005634">
    <property type="term" value="C:nucleus"/>
    <property type="evidence" value="ECO:0007669"/>
    <property type="project" value="UniProtKB-SubCell"/>
</dbReference>
<reference evidence="7" key="1">
    <citation type="submission" date="2020-01" db="EMBL/GenBank/DDBJ databases">
        <title>Genome sequence of Kobresia littledalei, the first chromosome-level genome in the family Cyperaceae.</title>
        <authorList>
            <person name="Qu G."/>
        </authorList>
    </citation>
    <scope>NUCLEOTIDE SEQUENCE</scope>
    <source>
        <strain evidence="7">C.B.Clarke</strain>
        <tissue evidence="7">Leaf</tissue>
    </source>
</reference>
<dbReference type="GO" id="GO:0045892">
    <property type="term" value="P:negative regulation of DNA-templated transcription"/>
    <property type="evidence" value="ECO:0007669"/>
    <property type="project" value="TreeGrafter"/>
</dbReference>
<comment type="similarity">
    <text evidence="2 4">Belongs to the Ninja family.</text>
</comment>
<dbReference type="InterPro" id="IPR012463">
    <property type="entry name" value="Ninja_motif"/>
</dbReference>
<keyword evidence="8" id="KW-1185">Reference proteome</keyword>
<evidence type="ECO:0000256" key="3">
    <source>
        <dbReference type="ARBA" id="ARBA00023242"/>
    </source>
</evidence>
<comment type="caution">
    <text evidence="7">The sequence shown here is derived from an EMBL/GenBank/DDBJ whole genome shotgun (WGS) entry which is preliminary data.</text>
</comment>
<evidence type="ECO:0000256" key="2">
    <source>
        <dbReference type="ARBA" id="ARBA00006081"/>
    </source>
</evidence>
<dbReference type="InterPro" id="IPR031307">
    <property type="entry name" value="Ninja_fam"/>
</dbReference>
<keyword evidence="3 4" id="KW-0539">Nucleus</keyword>
<evidence type="ECO:0000259" key="6">
    <source>
        <dbReference type="Pfam" id="PF16135"/>
    </source>
</evidence>
<evidence type="ECO:0000313" key="8">
    <source>
        <dbReference type="Proteomes" id="UP000623129"/>
    </source>
</evidence>
<evidence type="ECO:0000259" key="5">
    <source>
        <dbReference type="Pfam" id="PF07897"/>
    </source>
</evidence>
<protein>
    <recommendedName>
        <fullName evidence="4">Ninja-family protein</fullName>
    </recommendedName>
    <alternativeName>
        <fullName evidence="4">ABI-binding protein</fullName>
    </alternativeName>
</protein>
<dbReference type="OrthoDB" id="667358at2759"/>
<dbReference type="EMBL" id="SWLB01000018">
    <property type="protein sequence ID" value="KAF3326286.1"/>
    <property type="molecule type" value="Genomic_DNA"/>
</dbReference>
<dbReference type="AlphaFoldDB" id="A0A833QWX8"/>
<dbReference type="InterPro" id="IPR032308">
    <property type="entry name" value="TDBD"/>
</dbReference>
<comment type="subcellular location">
    <subcellularLocation>
        <location evidence="1 4">Nucleus</location>
    </subcellularLocation>
</comment>
<name>A0A833QWX8_9POAL</name>
<evidence type="ECO:0000313" key="7">
    <source>
        <dbReference type="EMBL" id="KAF3326286.1"/>
    </source>
</evidence>
<gene>
    <name evidence="7" type="ORF">FCM35_KLT07916</name>
</gene>
<accession>A0A833QWX8</accession>
<feature type="domain" description="Tify" evidence="6">
    <location>
        <begin position="279"/>
        <end position="311"/>
    </location>
</feature>
<dbReference type="PANTHER" id="PTHR31413:SF31">
    <property type="entry name" value="NINJA-FAMILY PROTEIN AFP3"/>
    <property type="match status" value="1"/>
</dbReference>
<sequence length="320" mass="34838">MGERQSARDFLHQISSLNSVEIKQEKEKHSAGSDEIELSLGLSLNGCFGVDPSKKTNLIRSSSIASFPSLVIGAEHERPVTSGALMRTTSLPTDEMQVLKRLEAKRKRLERRNSINKNVGKGECAVERCDEDVELKRRKLEVTSETFNGTTGPIDFGSTFAGLKSRGRSSSIDVAGVDVKPVQGETVVSGLSNVSEQRSAELIEASTNHQPPLAPPMPTNEVSQTPNPVRKITGKAHSFSVVERNMLQEMPCVSTKGEGPNGKRVEGFLYKYNKGNEVRIVCVCHGRFLTPAEFVRHAGLGDVAYPLRHIVVNASPSACV</sequence>
<comment type="function">
    <text evidence="4">Acts as a negative regulator of abscisic acid (ABA) response.</text>
</comment>
<organism evidence="7 8">
    <name type="scientific">Carex littledalei</name>
    <dbReference type="NCBI Taxonomy" id="544730"/>
    <lineage>
        <taxon>Eukaryota</taxon>
        <taxon>Viridiplantae</taxon>
        <taxon>Streptophyta</taxon>
        <taxon>Embryophyta</taxon>
        <taxon>Tracheophyta</taxon>
        <taxon>Spermatophyta</taxon>
        <taxon>Magnoliopsida</taxon>
        <taxon>Liliopsida</taxon>
        <taxon>Poales</taxon>
        <taxon>Cyperaceae</taxon>
        <taxon>Cyperoideae</taxon>
        <taxon>Cariceae</taxon>
        <taxon>Carex</taxon>
        <taxon>Carex subgen. Euthyceras</taxon>
    </lineage>
</organism>
<evidence type="ECO:0000256" key="1">
    <source>
        <dbReference type="ARBA" id="ARBA00004123"/>
    </source>
</evidence>
<evidence type="ECO:0000256" key="4">
    <source>
        <dbReference type="RuleBase" id="RU369029"/>
    </source>
</evidence>
<dbReference type="GO" id="GO:0007165">
    <property type="term" value="P:signal transduction"/>
    <property type="evidence" value="ECO:0007669"/>
    <property type="project" value="InterPro"/>
</dbReference>
<dbReference type="Pfam" id="PF16135">
    <property type="entry name" value="TDBD"/>
    <property type="match status" value="1"/>
</dbReference>
<feature type="domain" description="Ethylene-responsive binding factor-associated repression" evidence="5">
    <location>
        <begin position="33"/>
        <end position="67"/>
    </location>
</feature>
<dbReference type="Pfam" id="PF07897">
    <property type="entry name" value="EAR"/>
    <property type="match status" value="1"/>
</dbReference>
<dbReference type="Proteomes" id="UP000623129">
    <property type="component" value="Unassembled WGS sequence"/>
</dbReference>